<dbReference type="Proteomes" id="UP000799428">
    <property type="component" value="Unassembled WGS sequence"/>
</dbReference>
<dbReference type="OrthoDB" id="4716584at2759"/>
<sequence length="660" mass="72651">MSSSTPPRRFKVEPLETSSKSSKDRPQADDHKPPRRFAPELVETTTKSNRRFAPEPVETTHKPSRRFAPEPVETTTRSSRSGERARRFKPEPIETTASSNRKQESAKENFIAAPSSQSKRTPRKFTPQLIATAKRTRKAGDTEPAILPSDKTEVTLDSDSHGTKQAWAQPTSMPSAPGNTPTMDYAQNPLFLEIQRAASPQAMRQLARARTRSHHSFRVPSLEPIESSESEADSIHSPSTSPSVHSDGSYTHKGATGMRESVDGGVSGYLLQVAARAAEKQLHEQAMAAFPNDDHHEPVQHFIGRDSEETGSFLEEARRSRGVSFNEVNWELIAIQQHREEQEQRQEADREKKRRREAELNKPDGVANRLWGGAASLQHSSKPRNVVGGYQKDGELDCQRKSARPPMLGKDIIFPRCPSPEPARFDSTQGCDATRLAMCYLSEQSLAAEKGEGLWCGGGKSQPNKVPSLWSCANSRPPSPGGLWAGSCLNSGTTPPRGPSGLLTPHKEMGNPLETPCPTPARTLLPPTPPASHADFACIDEKLAMEVTIEEEFGDDFVTQVYNYLSLGYPAIARNFDGELAKIAHVPVAELRQDDHLAKSTGYLRLGEDGNLKHADISEESCARWRALRVYVQEWARQQPNMADAGAGAGITVRKGSWAL</sequence>
<feature type="compositionally biased region" description="Basic residues" evidence="1">
    <location>
        <begin position="207"/>
        <end position="217"/>
    </location>
</feature>
<accession>A0A6G1JXK9</accession>
<reference evidence="2" key="1">
    <citation type="journal article" date="2020" name="Stud. Mycol.">
        <title>101 Dothideomycetes genomes: a test case for predicting lifestyles and emergence of pathogens.</title>
        <authorList>
            <person name="Haridas S."/>
            <person name="Albert R."/>
            <person name="Binder M."/>
            <person name="Bloem J."/>
            <person name="Labutti K."/>
            <person name="Salamov A."/>
            <person name="Andreopoulos B."/>
            <person name="Baker S."/>
            <person name="Barry K."/>
            <person name="Bills G."/>
            <person name="Bluhm B."/>
            <person name="Cannon C."/>
            <person name="Castanera R."/>
            <person name="Culley D."/>
            <person name="Daum C."/>
            <person name="Ezra D."/>
            <person name="Gonzalez J."/>
            <person name="Henrissat B."/>
            <person name="Kuo A."/>
            <person name="Liang C."/>
            <person name="Lipzen A."/>
            <person name="Lutzoni F."/>
            <person name="Magnuson J."/>
            <person name="Mondo S."/>
            <person name="Nolan M."/>
            <person name="Ohm R."/>
            <person name="Pangilinan J."/>
            <person name="Park H.-J."/>
            <person name="Ramirez L."/>
            <person name="Alfaro M."/>
            <person name="Sun H."/>
            <person name="Tritt A."/>
            <person name="Yoshinaga Y."/>
            <person name="Zwiers L.-H."/>
            <person name="Turgeon B."/>
            <person name="Goodwin S."/>
            <person name="Spatafora J."/>
            <person name="Crous P."/>
            <person name="Grigoriev I."/>
        </authorList>
    </citation>
    <scope>NUCLEOTIDE SEQUENCE</scope>
    <source>
        <strain evidence="2">CBS 279.74</strain>
    </source>
</reference>
<dbReference type="AlphaFoldDB" id="A0A6G1JXK9"/>
<feature type="compositionally biased region" description="Basic and acidic residues" evidence="1">
    <location>
        <begin position="150"/>
        <end position="162"/>
    </location>
</feature>
<evidence type="ECO:0000313" key="3">
    <source>
        <dbReference type="Proteomes" id="UP000799428"/>
    </source>
</evidence>
<protein>
    <submittedName>
        <fullName evidence="2">Uncharacterized protein</fullName>
    </submittedName>
</protein>
<feature type="region of interest" description="Disordered" evidence="1">
    <location>
        <begin position="1"/>
        <end position="259"/>
    </location>
</feature>
<feature type="region of interest" description="Disordered" evidence="1">
    <location>
        <begin position="338"/>
        <end position="368"/>
    </location>
</feature>
<evidence type="ECO:0000313" key="2">
    <source>
        <dbReference type="EMBL" id="KAF2705220.1"/>
    </source>
</evidence>
<organism evidence="2 3">
    <name type="scientific">Pleomassaria siparia CBS 279.74</name>
    <dbReference type="NCBI Taxonomy" id="1314801"/>
    <lineage>
        <taxon>Eukaryota</taxon>
        <taxon>Fungi</taxon>
        <taxon>Dikarya</taxon>
        <taxon>Ascomycota</taxon>
        <taxon>Pezizomycotina</taxon>
        <taxon>Dothideomycetes</taxon>
        <taxon>Pleosporomycetidae</taxon>
        <taxon>Pleosporales</taxon>
        <taxon>Pleomassariaceae</taxon>
        <taxon>Pleomassaria</taxon>
    </lineage>
</organism>
<feature type="compositionally biased region" description="Basic and acidic residues" evidence="1">
    <location>
        <begin position="338"/>
        <end position="362"/>
    </location>
</feature>
<proteinExistence type="predicted"/>
<feature type="compositionally biased region" description="Basic and acidic residues" evidence="1">
    <location>
        <begin position="80"/>
        <end position="92"/>
    </location>
</feature>
<feature type="compositionally biased region" description="Polar residues" evidence="1">
    <location>
        <begin position="166"/>
        <end position="182"/>
    </location>
</feature>
<dbReference type="EMBL" id="MU005779">
    <property type="protein sequence ID" value="KAF2705220.1"/>
    <property type="molecule type" value="Genomic_DNA"/>
</dbReference>
<gene>
    <name evidence="2" type="ORF">K504DRAFT_460481</name>
</gene>
<evidence type="ECO:0000256" key="1">
    <source>
        <dbReference type="SAM" id="MobiDB-lite"/>
    </source>
</evidence>
<name>A0A6G1JXK9_9PLEO</name>
<feature type="compositionally biased region" description="Basic and acidic residues" evidence="1">
    <location>
        <begin position="21"/>
        <end position="32"/>
    </location>
</feature>
<feature type="compositionally biased region" description="Polar residues" evidence="1">
    <location>
        <begin position="236"/>
        <end position="249"/>
    </location>
</feature>
<keyword evidence="3" id="KW-1185">Reference proteome</keyword>